<name>A0A9P4NW82_9PEZI</name>
<protein>
    <submittedName>
        <fullName evidence="1">Uncharacterized protein</fullName>
    </submittedName>
</protein>
<reference evidence="1" key="1">
    <citation type="journal article" date="2020" name="Stud. Mycol.">
        <title>101 Dothideomycetes genomes: a test case for predicting lifestyles and emergence of pathogens.</title>
        <authorList>
            <person name="Haridas S."/>
            <person name="Albert R."/>
            <person name="Binder M."/>
            <person name="Bloem J."/>
            <person name="Labutti K."/>
            <person name="Salamov A."/>
            <person name="Andreopoulos B."/>
            <person name="Baker S."/>
            <person name="Barry K."/>
            <person name="Bills G."/>
            <person name="Bluhm B."/>
            <person name="Cannon C."/>
            <person name="Castanera R."/>
            <person name="Culley D."/>
            <person name="Daum C."/>
            <person name="Ezra D."/>
            <person name="Gonzalez J."/>
            <person name="Henrissat B."/>
            <person name="Kuo A."/>
            <person name="Liang C."/>
            <person name="Lipzen A."/>
            <person name="Lutzoni F."/>
            <person name="Magnuson J."/>
            <person name="Mondo S."/>
            <person name="Nolan M."/>
            <person name="Ohm R."/>
            <person name="Pangilinan J."/>
            <person name="Park H.-J."/>
            <person name="Ramirez L."/>
            <person name="Alfaro M."/>
            <person name="Sun H."/>
            <person name="Tritt A."/>
            <person name="Yoshinaga Y."/>
            <person name="Zwiers L.-H."/>
            <person name="Turgeon B."/>
            <person name="Goodwin S."/>
            <person name="Spatafora J."/>
            <person name="Crous P."/>
            <person name="Grigoriev I."/>
        </authorList>
    </citation>
    <scope>NUCLEOTIDE SEQUENCE</scope>
    <source>
        <strain evidence="1">CBS 130266</strain>
    </source>
</reference>
<organism evidence="1 2">
    <name type="scientific">Tothia fuscella</name>
    <dbReference type="NCBI Taxonomy" id="1048955"/>
    <lineage>
        <taxon>Eukaryota</taxon>
        <taxon>Fungi</taxon>
        <taxon>Dikarya</taxon>
        <taxon>Ascomycota</taxon>
        <taxon>Pezizomycotina</taxon>
        <taxon>Dothideomycetes</taxon>
        <taxon>Pleosporomycetidae</taxon>
        <taxon>Venturiales</taxon>
        <taxon>Cylindrosympodiaceae</taxon>
        <taxon>Tothia</taxon>
    </lineage>
</organism>
<proteinExistence type="predicted"/>
<dbReference type="Proteomes" id="UP000800235">
    <property type="component" value="Unassembled WGS sequence"/>
</dbReference>
<keyword evidence="2" id="KW-1185">Reference proteome</keyword>
<evidence type="ECO:0000313" key="2">
    <source>
        <dbReference type="Proteomes" id="UP000800235"/>
    </source>
</evidence>
<gene>
    <name evidence="1" type="ORF">EJ08DRAFT_647984</name>
</gene>
<accession>A0A9P4NW82</accession>
<comment type="caution">
    <text evidence="1">The sequence shown here is derived from an EMBL/GenBank/DDBJ whole genome shotgun (WGS) entry which is preliminary data.</text>
</comment>
<dbReference type="EMBL" id="MU007025">
    <property type="protein sequence ID" value="KAF2432538.1"/>
    <property type="molecule type" value="Genomic_DNA"/>
</dbReference>
<dbReference type="AlphaFoldDB" id="A0A9P4NW82"/>
<sequence>MAFSSTDLLYALYAQYPYALPVPTPLPNFVCAARTTSATEPQALPYEVTPSTTTSGSQYVVADEMSPDGEPKSFGHLMKGPWETWYTIPEEMRCHIANCLESIILEEMDADEQHAKEHYKSVIATRRLEWRKLSAQGEGNDLNHPQLAYNVPCSCMSDHDFLYHQIPASFTTIKKILDLSLLIKEIRERFLPILLKKGIKVFCVPELTESHVTRGNEKIHQLFQFFQRLDYRTLGFVTKLEVVTLGSFGLVESGESNFKELERFYELYPFRKFTSTNLPIPRARVDEL</sequence>
<evidence type="ECO:0000313" key="1">
    <source>
        <dbReference type="EMBL" id="KAF2432538.1"/>
    </source>
</evidence>